<sequence>MSMIIDRRSSGTRSAANHDRLNRRVRARLKAAVEKVAQSGSIPDLASGEKPVRIPGKDLAEPSFRRDWSAGGWERALPGNKEFGVGDQIRKPQGGDGGGRGREGSPEGLGDDELDIVLSADEFLDLLFEGLALPHLRDLAQGEMESSQWQRAGFVKDGSPSRMHVGRTMRTARARRLALRAGKKRELKELTDAREALLEEIRRRIDAGQDVLVERSRLTELDAEITVLERKIKSIPFIDESDLRFAHSDQQPRPITHAVMICVMDVSGSMGEEEKDLAKRFFLLLYLFLKRHYRAVEMVFIKHHTVATEASEAEFFGAREGGGTLVSPALSLAQEIVTQRFPADAWNVYLAQASDGDNYTGDTRIVHEVLLHLLPQLRNLFYLEVHRDSESELLQLYNDLAEVFPELITARAMEREDIYPLFRALFGAEEAAHA</sequence>
<dbReference type="Proteomes" id="UP000271650">
    <property type="component" value="Chromosome"/>
</dbReference>
<gene>
    <name evidence="1" type="ORF">EC580_013680</name>
</gene>
<proteinExistence type="predicted"/>
<keyword evidence="2" id="KW-1185">Reference proteome</keyword>
<reference evidence="1 2" key="1">
    <citation type="journal article" date="2019" name="Int. J. Syst. Evol. Microbiol.">
        <title>Acidithiobacillus sulfuriphilus sp. nov.: an extremely acidophilic sulfur-oxidizing chemolithotroph isolated from a neutral pH environment.</title>
        <authorList>
            <person name="Falagan C."/>
            <person name="Moya-Beltran A."/>
            <person name="Castro M."/>
            <person name="Quatrini R."/>
            <person name="Johnson D.B."/>
        </authorList>
    </citation>
    <scope>NUCLEOTIDE SEQUENCE [LARGE SCALE GENOMIC DNA]</scope>
    <source>
        <strain evidence="1 2">CJ-2</strain>
    </source>
</reference>
<organism evidence="1 2">
    <name type="scientific">Acidithiobacillus sulfuriphilus</name>
    <dbReference type="NCBI Taxonomy" id="1867749"/>
    <lineage>
        <taxon>Bacteria</taxon>
        <taxon>Pseudomonadati</taxon>
        <taxon>Pseudomonadota</taxon>
        <taxon>Acidithiobacillia</taxon>
        <taxon>Acidithiobacillales</taxon>
        <taxon>Acidithiobacillaceae</taxon>
        <taxon>Acidithiobacillus</taxon>
    </lineage>
</organism>
<protein>
    <submittedName>
        <fullName evidence="1">YeaH/YhbH family protein</fullName>
    </submittedName>
</protein>
<accession>A0ACD5HNT5</accession>
<evidence type="ECO:0000313" key="2">
    <source>
        <dbReference type="Proteomes" id="UP000271650"/>
    </source>
</evidence>
<dbReference type="EMBL" id="CP127527">
    <property type="protein sequence ID" value="XRI76986.1"/>
    <property type="molecule type" value="Genomic_DNA"/>
</dbReference>
<name>A0ACD5HNT5_9PROT</name>
<evidence type="ECO:0000313" key="1">
    <source>
        <dbReference type="EMBL" id="XRI76986.1"/>
    </source>
</evidence>